<evidence type="ECO:0000256" key="3">
    <source>
        <dbReference type="PROSITE-ProRule" id="PRU00703"/>
    </source>
</evidence>
<dbReference type="OrthoDB" id="110231at2"/>
<dbReference type="InterPro" id="IPR000644">
    <property type="entry name" value="CBS_dom"/>
</dbReference>
<evidence type="ECO:0000259" key="6">
    <source>
        <dbReference type="PROSITE" id="PS51371"/>
    </source>
</evidence>
<keyword evidence="4 5" id="KW-0812">Transmembrane</keyword>
<dbReference type="PANTHER" id="PTHR43099">
    <property type="entry name" value="UPF0053 PROTEIN YRKA"/>
    <property type="match status" value="1"/>
</dbReference>
<feature type="transmembrane region" description="Helical" evidence="5">
    <location>
        <begin position="6"/>
        <end position="30"/>
    </location>
</feature>
<proteinExistence type="predicted"/>
<keyword evidence="4 5" id="KW-1133">Transmembrane helix</keyword>
<dbReference type="Gene3D" id="3.90.1280.20">
    <property type="match status" value="1"/>
</dbReference>
<dbReference type="Pfam" id="PF00571">
    <property type="entry name" value="CBS"/>
    <property type="match status" value="1"/>
</dbReference>
<dbReference type="InterPro" id="IPR051676">
    <property type="entry name" value="UPF0053_domain"/>
</dbReference>
<evidence type="ECO:0000313" key="9">
    <source>
        <dbReference type="Proteomes" id="UP000243799"/>
    </source>
</evidence>
<comment type="subcellular location">
    <subcellularLocation>
        <location evidence="1">Cell membrane</location>
        <topology evidence="1">Multi-pass membrane protein</topology>
    </subcellularLocation>
</comment>
<feature type="domain" description="CNNM transmembrane" evidence="7">
    <location>
        <begin position="2"/>
        <end position="204"/>
    </location>
</feature>
<evidence type="ECO:0000256" key="2">
    <source>
        <dbReference type="ARBA" id="ARBA00022475"/>
    </source>
</evidence>
<gene>
    <name evidence="8" type="ORF">SAMN05216266_14614</name>
</gene>
<evidence type="ECO:0000256" key="5">
    <source>
        <dbReference type="SAM" id="Phobius"/>
    </source>
</evidence>
<accession>A0A1I1CRK9</accession>
<feature type="domain" description="CBS" evidence="6">
    <location>
        <begin position="282"/>
        <end position="341"/>
    </location>
</feature>
<dbReference type="Gene3D" id="3.10.580.10">
    <property type="entry name" value="CBS-domain"/>
    <property type="match status" value="1"/>
</dbReference>
<feature type="transmembrane region" description="Helical" evidence="5">
    <location>
        <begin position="58"/>
        <end position="80"/>
    </location>
</feature>
<reference evidence="9" key="1">
    <citation type="submission" date="2016-10" db="EMBL/GenBank/DDBJ databases">
        <authorList>
            <person name="Varghese N."/>
            <person name="Submissions S."/>
        </authorList>
    </citation>
    <scope>NUCLEOTIDE SEQUENCE [LARGE SCALE GENOMIC DNA]</scope>
    <source>
        <strain evidence="9">CGMCC 4.3568</strain>
    </source>
</reference>
<evidence type="ECO:0000259" key="7">
    <source>
        <dbReference type="PROSITE" id="PS51846"/>
    </source>
</evidence>
<keyword evidence="9" id="KW-1185">Reference proteome</keyword>
<feature type="transmembrane region" description="Helical" evidence="5">
    <location>
        <begin position="100"/>
        <end position="121"/>
    </location>
</feature>
<dbReference type="PANTHER" id="PTHR43099:SF5">
    <property type="entry name" value="HLYC_CORC FAMILY TRANSPORTER"/>
    <property type="match status" value="1"/>
</dbReference>
<evidence type="ECO:0000256" key="1">
    <source>
        <dbReference type="ARBA" id="ARBA00004651"/>
    </source>
</evidence>
<dbReference type="SMART" id="SM00116">
    <property type="entry name" value="CBS"/>
    <property type="match status" value="2"/>
</dbReference>
<dbReference type="PROSITE" id="PS51371">
    <property type="entry name" value="CBS"/>
    <property type="match status" value="1"/>
</dbReference>
<dbReference type="Pfam" id="PF01595">
    <property type="entry name" value="CNNM"/>
    <property type="match status" value="1"/>
</dbReference>
<dbReference type="InterPro" id="IPR046342">
    <property type="entry name" value="CBS_dom_sf"/>
</dbReference>
<organism evidence="8 9">
    <name type="scientific">Amycolatopsis marina</name>
    <dbReference type="NCBI Taxonomy" id="490629"/>
    <lineage>
        <taxon>Bacteria</taxon>
        <taxon>Bacillati</taxon>
        <taxon>Actinomycetota</taxon>
        <taxon>Actinomycetes</taxon>
        <taxon>Pseudonocardiales</taxon>
        <taxon>Pseudonocardiaceae</taxon>
        <taxon>Amycolatopsis</taxon>
    </lineage>
</organism>
<dbReference type="RefSeq" id="WP_091680012.1">
    <property type="nucleotide sequence ID" value="NZ_FOKG01000046.1"/>
</dbReference>
<keyword evidence="4 5" id="KW-0472">Membrane</keyword>
<dbReference type="STRING" id="490629.SAMN05216266_14614"/>
<dbReference type="Proteomes" id="UP000243799">
    <property type="component" value="Unassembled WGS sequence"/>
</dbReference>
<dbReference type="PROSITE" id="PS51846">
    <property type="entry name" value="CNNM"/>
    <property type="match status" value="1"/>
</dbReference>
<protein>
    <submittedName>
        <fullName evidence="8">Hemolysin, contains CBS domains</fullName>
    </submittedName>
</protein>
<evidence type="ECO:0000313" key="8">
    <source>
        <dbReference type="EMBL" id="SFB64696.1"/>
    </source>
</evidence>
<evidence type="ECO:0000256" key="4">
    <source>
        <dbReference type="PROSITE-ProRule" id="PRU01193"/>
    </source>
</evidence>
<dbReference type="EMBL" id="FOKG01000046">
    <property type="protein sequence ID" value="SFB64696.1"/>
    <property type="molecule type" value="Genomic_DNA"/>
</dbReference>
<dbReference type="AlphaFoldDB" id="A0A1I1CRK9"/>
<name>A0A1I1CRK9_9PSEU</name>
<dbReference type="InterPro" id="IPR002550">
    <property type="entry name" value="CNNM"/>
</dbReference>
<keyword evidence="2" id="KW-1003">Cell membrane</keyword>
<keyword evidence="3" id="KW-0129">CBS domain</keyword>
<dbReference type="SUPFAM" id="SSF54631">
    <property type="entry name" value="CBS-domain pair"/>
    <property type="match status" value="1"/>
</dbReference>
<dbReference type="GO" id="GO:0005886">
    <property type="term" value="C:plasma membrane"/>
    <property type="evidence" value="ECO:0007669"/>
    <property type="project" value="UniProtKB-SubCell"/>
</dbReference>
<sequence>MSGLSPGLALLISAGIIALSAFFVAIEFALVAARRYRLEEAAETSASARAAVRSARELSLLLAGSQLGITLCTLALGAVAKPAVHHMLTPVMEGWGIPATSADVVAFVLALVVVTFLHLVVGEMAPKSWAIAHPERSATLLALPMRGFMWLTRPVLVALNNTANWCLRKVGVDPVDEVSAGRNPDDLRHLMEHSAHTGALDPQRHEQLATALDLYSRPVHHLLRPEQAIAGVTDTAGIEDIQMSARDSGHLRLVVWNGNEPAGVVHVRDTLTQPADTTAADLQRPVLTMPADTPTYTVLTTMRENRNHLALIQNGGTVLGLLTLQDLLDQLLATDGEQHNITASPTPPHTSTSE</sequence>